<dbReference type="Pfam" id="PF01312">
    <property type="entry name" value="Bac_export_2"/>
    <property type="match status" value="1"/>
</dbReference>
<dbReference type="NCBIfam" id="TIGR00328">
    <property type="entry name" value="flhB"/>
    <property type="match status" value="1"/>
</dbReference>
<dbReference type="PRINTS" id="PR00950">
    <property type="entry name" value="TYPE3IMSPROT"/>
</dbReference>
<keyword evidence="11 13" id="KW-1006">Bacterial flagellum protein export</keyword>
<keyword evidence="7 13" id="KW-1005">Bacterial flagellum biogenesis</keyword>
<evidence type="ECO:0000256" key="2">
    <source>
        <dbReference type="ARBA" id="ARBA00010690"/>
    </source>
</evidence>
<dbReference type="GO" id="GO:0005886">
    <property type="term" value="C:plasma membrane"/>
    <property type="evidence" value="ECO:0007669"/>
    <property type="project" value="UniProtKB-SubCell"/>
</dbReference>
<evidence type="ECO:0000256" key="9">
    <source>
        <dbReference type="ARBA" id="ARBA00022989"/>
    </source>
</evidence>
<evidence type="ECO:0000256" key="5">
    <source>
        <dbReference type="ARBA" id="ARBA00022475"/>
    </source>
</evidence>
<evidence type="ECO:0000256" key="1">
    <source>
        <dbReference type="ARBA" id="ARBA00004651"/>
    </source>
</evidence>
<evidence type="ECO:0000256" key="4">
    <source>
        <dbReference type="ARBA" id="ARBA00022448"/>
    </source>
</evidence>
<keyword evidence="14" id="KW-0966">Cell projection</keyword>
<feature type="transmembrane region" description="Helical" evidence="13">
    <location>
        <begin position="86"/>
        <end position="111"/>
    </location>
</feature>
<protein>
    <recommendedName>
        <fullName evidence="3 13">Flagellar biosynthetic protein FlhB</fullName>
    </recommendedName>
</protein>
<dbReference type="PANTHER" id="PTHR30531">
    <property type="entry name" value="FLAGELLAR BIOSYNTHETIC PROTEIN FLHB"/>
    <property type="match status" value="1"/>
</dbReference>
<dbReference type="InterPro" id="IPR006136">
    <property type="entry name" value="FlhB"/>
</dbReference>
<feature type="transmembrane region" description="Helical" evidence="13">
    <location>
        <begin position="34"/>
        <end position="54"/>
    </location>
</feature>
<organism evidence="14 15">
    <name type="scientific">Tectimicrobiota bacterium</name>
    <dbReference type="NCBI Taxonomy" id="2528274"/>
    <lineage>
        <taxon>Bacteria</taxon>
        <taxon>Pseudomonadati</taxon>
        <taxon>Nitrospinota/Tectimicrobiota group</taxon>
        <taxon>Candidatus Tectimicrobiota</taxon>
    </lineage>
</organism>
<dbReference type="GO" id="GO:0044780">
    <property type="term" value="P:bacterial-type flagellum assembly"/>
    <property type="evidence" value="ECO:0007669"/>
    <property type="project" value="InterPro"/>
</dbReference>
<evidence type="ECO:0000256" key="10">
    <source>
        <dbReference type="ARBA" id="ARBA00023136"/>
    </source>
</evidence>
<keyword evidence="4 13" id="KW-0813">Transport</keyword>
<comment type="similarity">
    <text evidence="2 13">Belongs to the type III secretion exporter family.</text>
</comment>
<evidence type="ECO:0000256" key="11">
    <source>
        <dbReference type="ARBA" id="ARBA00023225"/>
    </source>
</evidence>
<keyword evidence="6 13" id="KW-0812">Transmembrane</keyword>
<evidence type="ECO:0000313" key="14">
    <source>
        <dbReference type="EMBL" id="MBI3014033.1"/>
    </source>
</evidence>
<accession>A0A932LZ74</accession>
<dbReference type="Proteomes" id="UP000741360">
    <property type="component" value="Unassembled WGS sequence"/>
</dbReference>
<evidence type="ECO:0000256" key="12">
    <source>
        <dbReference type="ARBA" id="ARBA00025078"/>
    </source>
</evidence>
<dbReference type="EMBL" id="JACPSX010000050">
    <property type="protein sequence ID" value="MBI3014033.1"/>
    <property type="molecule type" value="Genomic_DNA"/>
</dbReference>
<keyword evidence="14" id="KW-0282">Flagellum</keyword>
<evidence type="ECO:0000256" key="6">
    <source>
        <dbReference type="ARBA" id="ARBA00022692"/>
    </source>
</evidence>
<sequence length="361" mass="40241">MAERGDKEQRTEEPTERRLREARKKGQVIRSQEVSMVAILLGGFFLLLVLGASISTQIMNTTAQVLRESATLKLTSATSQGFMVRILLQAFFPVLPIMFVILAISLGVNVWQTRGLAMKEEPFKLDFSRLSPAKGFSRICSRSSMVELFKSLAKIAIVGAIAYLVVKKEFLNLTPLMEMDVYPIGQYLVRVSLKICFITGAVLVALAGLDYLFQRWNYLQDLRMSKQEIKEEMKDTEGNPLIKSRIRSIQMERARRRMMSQVPKADVVITNPQHLAVAIRYDGAVMDAPTLVAKGAGAVAEKIKEIAREYGIPIVEDKPLAQALFRGVEVGKTIPSSLYRAVAEILAYVYTLTGKAAAYGR</sequence>
<evidence type="ECO:0000313" key="15">
    <source>
        <dbReference type="Proteomes" id="UP000741360"/>
    </source>
</evidence>
<comment type="subcellular location">
    <subcellularLocation>
        <location evidence="1">Cell membrane</location>
        <topology evidence="1">Multi-pass membrane protein</topology>
    </subcellularLocation>
</comment>
<keyword evidence="8 13" id="KW-0653">Protein transport</keyword>
<reference evidence="14" key="1">
    <citation type="submission" date="2020-07" db="EMBL/GenBank/DDBJ databases">
        <title>Huge and variable diversity of episymbiotic CPR bacteria and DPANN archaea in groundwater ecosystems.</title>
        <authorList>
            <person name="He C.Y."/>
            <person name="Keren R."/>
            <person name="Whittaker M."/>
            <person name="Farag I.F."/>
            <person name="Doudna J."/>
            <person name="Cate J.H.D."/>
            <person name="Banfield J.F."/>
        </authorList>
    </citation>
    <scope>NUCLEOTIDE SEQUENCE</scope>
    <source>
        <strain evidence="14">NC_groundwater_717_Ag_S-0.2um_59_8</strain>
    </source>
</reference>
<dbReference type="GO" id="GO:0009306">
    <property type="term" value="P:protein secretion"/>
    <property type="evidence" value="ECO:0007669"/>
    <property type="project" value="InterPro"/>
</dbReference>
<evidence type="ECO:0000256" key="3">
    <source>
        <dbReference type="ARBA" id="ARBA00021622"/>
    </source>
</evidence>
<keyword evidence="9 13" id="KW-1133">Transmembrane helix</keyword>
<evidence type="ECO:0000256" key="7">
    <source>
        <dbReference type="ARBA" id="ARBA00022795"/>
    </source>
</evidence>
<proteinExistence type="inferred from homology"/>
<dbReference type="SUPFAM" id="SSF160544">
    <property type="entry name" value="EscU C-terminal domain-like"/>
    <property type="match status" value="1"/>
</dbReference>
<dbReference type="InterPro" id="IPR029025">
    <property type="entry name" value="T3SS_substrate_exporter_C"/>
</dbReference>
<dbReference type="Gene3D" id="3.40.1690.10">
    <property type="entry name" value="secretion proteins EscU"/>
    <property type="match status" value="1"/>
</dbReference>
<dbReference type="Gene3D" id="6.10.250.2080">
    <property type="match status" value="1"/>
</dbReference>
<dbReference type="PANTHER" id="PTHR30531:SF12">
    <property type="entry name" value="FLAGELLAR BIOSYNTHETIC PROTEIN FLHB"/>
    <property type="match status" value="1"/>
</dbReference>
<keyword evidence="10 13" id="KW-0472">Membrane</keyword>
<gene>
    <name evidence="13 14" type="primary">flhB</name>
    <name evidence="14" type="ORF">HYY65_02975</name>
</gene>
<dbReference type="InterPro" id="IPR006135">
    <property type="entry name" value="T3SS_substrate_exporter"/>
</dbReference>
<feature type="transmembrane region" description="Helical" evidence="13">
    <location>
        <begin position="148"/>
        <end position="166"/>
    </location>
</feature>
<comment type="caution">
    <text evidence="14">The sequence shown here is derived from an EMBL/GenBank/DDBJ whole genome shotgun (WGS) entry which is preliminary data.</text>
</comment>
<evidence type="ECO:0000256" key="13">
    <source>
        <dbReference type="RuleBase" id="RU364091"/>
    </source>
</evidence>
<name>A0A932LZ74_UNCTE</name>
<dbReference type="AlphaFoldDB" id="A0A932LZ74"/>
<keyword evidence="5 13" id="KW-1003">Cell membrane</keyword>
<evidence type="ECO:0000256" key="8">
    <source>
        <dbReference type="ARBA" id="ARBA00022927"/>
    </source>
</evidence>
<feature type="transmembrane region" description="Helical" evidence="13">
    <location>
        <begin position="186"/>
        <end position="213"/>
    </location>
</feature>
<keyword evidence="14" id="KW-0969">Cilium</keyword>
<comment type="function">
    <text evidence="12 13">Required for formation of the rod structure in the basal body of the flagellar apparatus. Together with FliI and FliH, may constitute the export apparatus of flagellin.</text>
</comment>